<dbReference type="PRINTS" id="PR00368">
    <property type="entry name" value="FADPNR"/>
</dbReference>
<evidence type="ECO:0000259" key="2">
    <source>
        <dbReference type="Pfam" id="PF07992"/>
    </source>
</evidence>
<dbReference type="Pfam" id="PF07992">
    <property type="entry name" value="Pyr_redox_2"/>
    <property type="match status" value="1"/>
</dbReference>
<dbReference type="SUPFAM" id="SSF51905">
    <property type="entry name" value="FAD/NAD(P)-binding domain"/>
    <property type="match status" value="1"/>
</dbReference>
<proteinExistence type="predicted"/>
<dbReference type="InterPro" id="IPR036188">
    <property type="entry name" value="FAD/NAD-bd_sf"/>
</dbReference>
<evidence type="ECO:0000313" key="4">
    <source>
        <dbReference type="Proteomes" id="UP001595960"/>
    </source>
</evidence>
<organism evidence="3 4">
    <name type="scientific">Agromyces aurantiacus</name>
    <dbReference type="NCBI Taxonomy" id="165814"/>
    <lineage>
        <taxon>Bacteria</taxon>
        <taxon>Bacillati</taxon>
        <taxon>Actinomycetota</taxon>
        <taxon>Actinomycetes</taxon>
        <taxon>Micrococcales</taxon>
        <taxon>Microbacteriaceae</taxon>
        <taxon>Agromyces</taxon>
    </lineage>
</organism>
<dbReference type="Gene3D" id="3.50.50.60">
    <property type="entry name" value="FAD/NAD(P)-binding domain"/>
    <property type="match status" value="1"/>
</dbReference>
<evidence type="ECO:0000313" key="3">
    <source>
        <dbReference type="EMBL" id="MFC4828007.1"/>
    </source>
</evidence>
<accession>A0ABV9R3J3</accession>
<keyword evidence="4" id="KW-1185">Reference proteome</keyword>
<dbReference type="RefSeq" id="WP_204390872.1">
    <property type="nucleotide sequence ID" value="NZ_JAFBBW010000001.1"/>
</dbReference>
<name>A0ABV9R3J3_9MICO</name>
<evidence type="ECO:0000256" key="1">
    <source>
        <dbReference type="ARBA" id="ARBA00023002"/>
    </source>
</evidence>
<gene>
    <name evidence="3" type="ORF">ACFPER_04335</name>
</gene>
<keyword evidence="1" id="KW-0560">Oxidoreductase</keyword>
<dbReference type="EMBL" id="JBHSJC010000001">
    <property type="protein sequence ID" value="MFC4828007.1"/>
    <property type="molecule type" value="Genomic_DNA"/>
</dbReference>
<protein>
    <submittedName>
        <fullName evidence="3">NAD(P)-binding domain-containing protein</fullName>
    </submittedName>
</protein>
<sequence length="456" mass="48689">MTLIDLTMSSLQERRLDTLPVAIVGAGPVGLAAAANLVERGIDFVVYEAGDEVASSIRRWGHTRLFTPWRHLVDPASQRLLEAAGWELPSPEVLPTGTELVERYLEPLAALEPIASRLRTGVTVEAITRRGMDRTRTANRASTPFLLRIHSADGIKETTARAVIDASGTYEQSNSLASSGLDPLGLTEVADRVGHALPDVLGRERVRFAGRHTTVVGAGHSAANTLLALAELAEQEPGTRITWLIRNASAVRVTTSDDDELAARAAIGRRVEALVRAGRIELVDRFEIVRLGRTDDGVRLYGLRGDDLVEHETDLVVNATGFRPNLGMLREIRLELDEIVEAPRRLAPLIDPNVHTCGTVEPHGFAELEHPEPGFFLAGMKSYGRAPTFLLATGYEQVRSIAAWIAGDLAAARNVELVLPATGVCSTSLAADGASAGSCATDAGAASGAPRSSCCG</sequence>
<dbReference type="Proteomes" id="UP001595960">
    <property type="component" value="Unassembled WGS sequence"/>
</dbReference>
<dbReference type="InterPro" id="IPR050982">
    <property type="entry name" value="Auxin_biosynth/cation_transpt"/>
</dbReference>
<dbReference type="PANTHER" id="PTHR43539:SF78">
    <property type="entry name" value="FLAVIN-CONTAINING MONOOXYGENASE"/>
    <property type="match status" value="1"/>
</dbReference>
<dbReference type="PRINTS" id="PR00411">
    <property type="entry name" value="PNDRDTASEI"/>
</dbReference>
<feature type="domain" description="FAD/NAD(P)-binding" evidence="2">
    <location>
        <begin position="21"/>
        <end position="358"/>
    </location>
</feature>
<reference evidence="4" key="1">
    <citation type="journal article" date="2019" name="Int. J. Syst. Evol. Microbiol.">
        <title>The Global Catalogue of Microorganisms (GCM) 10K type strain sequencing project: providing services to taxonomists for standard genome sequencing and annotation.</title>
        <authorList>
            <consortium name="The Broad Institute Genomics Platform"/>
            <consortium name="The Broad Institute Genome Sequencing Center for Infectious Disease"/>
            <person name="Wu L."/>
            <person name="Ma J."/>
        </authorList>
    </citation>
    <scope>NUCLEOTIDE SEQUENCE [LARGE SCALE GENOMIC DNA]</scope>
    <source>
        <strain evidence="4">CGMCC 1.12192</strain>
    </source>
</reference>
<dbReference type="PANTHER" id="PTHR43539">
    <property type="entry name" value="FLAVIN-BINDING MONOOXYGENASE-LIKE PROTEIN (AFU_ORTHOLOGUE AFUA_4G09220)"/>
    <property type="match status" value="1"/>
</dbReference>
<comment type="caution">
    <text evidence="3">The sequence shown here is derived from an EMBL/GenBank/DDBJ whole genome shotgun (WGS) entry which is preliminary data.</text>
</comment>
<dbReference type="InterPro" id="IPR023753">
    <property type="entry name" value="FAD/NAD-binding_dom"/>
</dbReference>